<accession>A0A2C9L346</accession>
<dbReference type="KEGG" id="bgt:106052161"/>
<name>A0A2C9L346_BIOGL</name>
<dbReference type="PROSITE" id="PS50088">
    <property type="entry name" value="ANK_REPEAT"/>
    <property type="match status" value="2"/>
</dbReference>
<dbReference type="PROSITE" id="PS50297">
    <property type="entry name" value="ANK_REP_REGION"/>
    <property type="match status" value="1"/>
</dbReference>
<feature type="repeat" description="ANK" evidence="3">
    <location>
        <begin position="110"/>
        <end position="142"/>
    </location>
</feature>
<keyword evidence="2 3" id="KW-0040">ANK repeat</keyword>
<reference evidence="5" key="1">
    <citation type="submission" date="2020-05" db="UniProtKB">
        <authorList>
            <consortium name="EnsemblMetazoa"/>
        </authorList>
    </citation>
    <scope>IDENTIFICATION</scope>
    <source>
        <strain evidence="5">BB02</strain>
    </source>
</reference>
<sequence>EGQSEQSTEQQPGKRRRERTSDGCEGTSSQTRNDYQMELRHPDFTFLFRPTKKDLESVELDENKEEKLENRELINLIFDYKERAEKNIEQFKDELFQVVNEKNLNAQRPNGEGPILIAMNFFLSDVFEVLLEIGCDINLPDNTGATPIHLAIRLEDDETFENIIQFKHVDINWQNKKGLSPLMLACMTGNVKMVESLINLEAKVDLHCQK</sequence>
<evidence type="ECO:0000313" key="5">
    <source>
        <dbReference type="EnsemblMetazoa" id="BGLB026452-PA"/>
    </source>
</evidence>
<dbReference type="PANTHER" id="PTHR46680:SF3">
    <property type="entry name" value="NF-KAPPA-B INHIBITOR CACTUS"/>
    <property type="match status" value="1"/>
</dbReference>
<evidence type="ECO:0000256" key="2">
    <source>
        <dbReference type="ARBA" id="ARBA00023043"/>
    </source>
</evidence>
<dbReference type="VEuPathDB" id="VectorBase:BGLB026452"/>
<gene>
    <name evidence="5" type="primary">106052161</name>
</gene>
<dbReference type="InterPro" id="IPR051070">
    <property type="entry name" value="NF-kappa-B_inhibitor"/>
</dbReference>
<feature type="compositionally biased region" description="Polar residues" evidence="4">
    <location>
        <begin position="1"/>
        <end position="11"/>
    </location>
</feature>
<dbReference type="Pfam" id="PF12796">
    <property type="entry name" value="Ank_2"/>
    <property type="match status" value="1"/>
</dbReference>
<evidence type="ECO:0000256" key="4">
    <source>
        <dbReference type="SAM" id="MobiDB-lite"/>
    </source>
</evidence>
<dbReference type="SUPFAM" id="SSF48403">
    <property type="entry name" value="Ankyrin repeat"/>
    <property type="match status" value="1"/>
</dbReference>
<dbReference type="AlphaFoldDB" id="A0A2C9L346"/>
<evidence type="ECO:0000256" key="3">
    <source>
        <dbReference type="PROSITE-ProRule" id="PRU00023"/>
    </source>
</evidence>
<feature type="region of interest" description="Disordered" evidence="4">
    <location>
        <begin position="1"/>
        <end position="36"/>
    </location>
</feature>
<dbReference type="InterPro" id="IPR002110">
    <property type="entry name" value="Ankyrin_rpt"/>
</dbReference>
<evidence type="ECO:0000313" key="6">
    <source>
        <dbReference type="Proteomes" id="UP000076420"/>
    </source>
</evidence>
<dbReference type="Gene3D" id="1.25.40.20">
    <property type="entry name" value="Ankyrin repeat-containing domain"/>
    <property type="match status" value="1"/>
</dbReference>
<dbReference type="Proteomes" id="UP000076420">
    <property type="component" value="Unassembled WGS sequence"/>
</dbReference>
<keyword evidence="1" id="KW-0677">Repeat</keyword>
<proteinExistence type="predicted"/>
<evidence type="ECO:0000256" key="1">
    <source>
        <dbReference type="ARBA" id="ARBA00022737"/>
    </source>
</evidence>
<protein>
    <submittedName>
        <fullName evidence="5">Uncharacterized protein</fullName>
    </submittedName>
</protein>
<dbReference type="InterPro" id="IPR036770">
    <property type="entry name" value="Ankyrin_rpt-contain_sf"/>
</dbReference>
<dbReference type="EnsemblMetazoa" id="BGLB026452-RA">
    <property type="protein sequence ID" value="BGLB026452-PA"/>
    <property type="gene ID" value="BGLB026452"/>
</dbReference>
<dbReference type="PANTHER" id="PTHR46680">
    <property type="entry name" value="NF-KAPPA-B INHIBITOR ALPHA"/>
    <property type="match status" value="1"/>
</dbReference>
<dbReference type="SMART" id="SM00248">
    <property type="entry name" value="ANK"/>
    <property type="match status" value="3"/>
</dbReference>
<feature type="repeat" description="ANK" evidence="3">
    <location>
        <begin position="177"/>
        <end position="209"/>
    </location>
</feature>
<dbReference type="STRING" id="6526.A0A2C9L346"/>
<organism evidence="5 6">
    <name type="scientific">Biomphalaria glabrata</name>
    <name type="common">Bloodfluke planorb</name>
    <name type="synonym">Freshwater snail</name>
    <dbReference type="NCBI Taxonomy" id="6526"/>
    <lineage>
        <taxon>Eukaryota</taxon>
        <taxon>Metazoa</taxon>
        <taxon>Spiralia</taxon>
        <taxon>Lophotrochozoa</taxon>
        <taxon>Mollusca</taxon>
        <taxon>Gastropoda</taxon>
        <taxon>Heterobranchia</taxon>
        <taxon>Euthyneura</taxon>
        <taxon>Panpulmonata</taxon>
        <taxon>Hygrophila</taxon>
        <taxon>Lymnaeoidea</taxon>
        <taxon>Planorbidae</taxon>
        <taxon>Biomphalaria</taxon>
    </lineage>
</organism>